<organism evidence="9 10">
    <name type="scientific">Tahibacter aquaticus</name>
    <dbReference type="NCBI Taxonomy" id="520092"/>
    <lineage>
        <taxon>Bacteria</taxon>
        <taxon>Pseudomonadati</taxon>
        <taxon>Pseudomonadota</taxon>
        <taxon>Gammaproteobacteria</taxon>
        <taxon>Lysobacterales</taxon>
        <taxon>Rhodanobacteraceae</taxon>
        <taxon>Tahibacter</taxon>
    </lineage>
</organism>
<feature type="transmembrane region" description="Helical" evidence="7">
    <location>
        <begin position="213"/>
        <end position="234"/>
    </location>
</feature>
<name>A0A4R6YYK6_9GAMM</name>
<sequence length="318" mass="34878">MINSAFCHRGISRELEMAGKADSVKTIFYALGANFAIFVAKLVAAIITGSGSMLAEAVHSLADCGNQGLLLLGLKRAKAPPSPDFPLGFGKAIYFWSFLVALMLFSVGGMFSIYEGMHKLAHPEPLKWGWLAVGVLTFGIIAESFSMWGCVREVNKARGGQTLWRWFRDSRQSELIVIFGEDLAALLGLVFALIAVLLTMATGNPMYDAAGSIGIGVLLIVVAVFIAVEVKALLIGQGVEPRTKQAMLNLLNERSEIKQVYNLLTLQLGPDVMVAVKAEMARFLSPRDMIDDINRVEAALREQFPEIRWCFFEPDMKD</sequence>
<proteinExistence type="predicted"/>
<evidence type="ECO:0000256" key="6">
    <source>
        <dbReference type="ARBA" id="ARBA00023136"/>
    </source>
</evidence>
<evidence type="ECO:0000256" key="1">
    <source>
        <dbReference type="ARBA" id="ARBA00004141"/>
    </source>
</evidence>
<evidence type="ECO:0000256" key="7">
    <source>
        <dbReference type="SAM" id="Phobius"/>
    </source>
</evidence>
<evidence type="ECO:0000256" key="4">
    <source>
        <dbReference type="ARBA" id="ARBA00022906"/>
    </source>
</evidence>
<dbReference type="Pfam" id="PF01545">
    <property type="entry name" value="Cation_efflux"/>
    <property type="match status" value="1"/>
</dbReference>
<dbReference type="SUPFAM" id="SSF161111">
    <property type="entry name" value="Cation efflux protein transmembrane domain-like"/>
    <property type="match status" value="1"/>
</dbReference>
<keyword evidence="2" id="KW-0813">Transport</keyword>
<dbReference type="GO" id="GO:0006829">
    <property type="term" value="P:zinc ion transport"/>
    <property type="evidence" value="ECO:0007669"/>
    <property type="project" value="UniProtKB-KW"/>
</dbReference>
<dbReference type="Gene3D" id="1.20.1510.10">
    <property type="entry name" value="Cation efflux protein transmembrane domain"/>
    <property type="match status" value="1"/>
</dbReference>
<reference evidence="9 10" key="1">
    <citation type="submission" date="2019-03" db="EMBL/GenBank/DDBJ databases">
        <title>Genomic Encyclopedia of Type Strains, Phase IV (KMG-IV): sequencing the most valuable type-strain genomes for metagenomic binning, comparative biology and taxonomic classification.</title>
        <authorList>
            <person name="Goeker M."/>
        </authorList>
    </citation>
    <scope>NUCLEOTIDE SEQUENCE [LARGE SCALE GENOMIC DNA]</scope>
    <source>
        <strain evidence="9 10">DSM 21667</strain>
    </source>
</reference>
<keyword evidence="6 7" id="KW-0472">Membrane</keyword>
<feature type="transmembrane region" description="Helical" evidence="7">
    <location>
        <begin position="175"/>
        <end position="201"/>
    </location>
</feature>
<keyword evidence="10" id="KW-1185">Reference proteome</keyword>
<comment type="caution">
    <text evidence="9">The sequence shown here is derived from an EMBL/GenBank/DDBJ whole genome shotgun (WGS) entry which is preliminary data.</text>
</comment>
<feature type="transmembrane region" description="Helical" evidence="7">
    <location>
        <begin position="93"/>
        <end position="113"/>
    </location>
</feature>
<keyword evidence="4" id="KW-0864">Zinc transport</keyword>
<dbReference type="InterPro" id="IPR027469">
    <property type="entry name" value="Cation_efflux_TMD_sf"/>
</dbReference>
<feature type="transmembrane region" description="Helical" evidence="7">
    <location>
        <begin position="128"/>
        <end position="151"/>
    </location>
</feature>
<feature type="transmembrane region" description="Helical" evidence="7">
    <location>
        <begin position="27"/>
        <end position="47"/>
    </location>
</feature>
<keyword evidence="4" id="KW-0406">Ion transport</keyword>
<protein>
    <submittedName>
        <fullName evidence="9">Cation diffusion facilitator family transporter</fullName>
    </submittedName>
</protein>
<evidence type="ECO:0000313" key="9">
    <source>
        <dbReference type="EMBL" id="TDR44105.1"/>
    </source>
</evidence>
<evidence type="ECO:0000256" key="5">
    <source>
        <dbReference type="ARBA" id="ARBA00022989"/>
    </source>
</evidence>
<dbReference type="EMBL" id="SNZH01000006">
    <property type="protein sequence ID" value="TDR44105.1"/>
    <property type="molecule type" value="Genomic_DNA"/>
</dbReference>
<feature type="domain" description="Cation efflux protein transmembrane" evidence="8">
    <location>
        <begin position="27"/>
        <end position="234"/>
    </location>
</feature>
<dbReference type="GO" id="GO:0008324">
    <property type="term" value="F:monoatomic cation transmembrane transporter activity"/>
    <property type="evidence" value="ECO:0007669"/>
    <property type="project" value="InterPro"/>
</dbReference>
<dbReference type="SUPFAM" id="SSF160240">
    <property type="entry name" value="Cation efflux protein cytoplasmic domain-like"/>
    <property type="match status" value="1"/>
</dbReference>
<dbReference type="InterPro" id="IPR040177">
    <property type="entry name" value="SLC30A9"/>
</dbReference>
<evidence type="ECO:0000256" key="3">
    <source>
        <dbReference type="ARBA" id="ARBA00022692"/>
    </source>
</evidence>
<evidence type="ECO:0000259" key="8">
    <source>
        <dbReference type="Pfam" id="PF01545"/>
    </source>
</evidence>
<dbReference type="PANTHER" id="PTHR13414:SF9">
    <property type="entry name" value="PROTON-COUPLED ZINC ANTIPORTER SLC30A9, MITOCHONDRIAL"/>
    <property type="match status" value="1"/>
</dbReference>
<evidence type="ECO:0000256" key="2">
    <source>
        <dbReference type="ARBA" id="ARBA00022448"/>
    </source>
</evidence>
<dbReference type="Gene3D" id="3.30.70.1350">
    <property type="entry name" value="Cation efflux protein, cytoplasmic domain"/>
    <property type="match status" value="1"/>
</dbReference>
<dbReference type="PANTHER" id="PTHR13414">
    <property type="entry name" value="HUEL-CATION TRANSPORTER"/>
    <property type="match status" value="1"/>
</dbReference>
<dbReference type="InterPro" id="IPR036837">
    <property type="entry name" value="Cation_efflux_CTD_sf"/>
</dbReference>
<dbReference type="AlphaFoldDB" id="A0A4R6YYK6"/>
<comment type="subcellular location">
    <subcellularLocation>
        <location evidence="1">Membrane</location>
        <topology evidence="1">Multi-pass membrane protein</topology>
    </subcellularLocation>
</comment>
<dbReference type="InterPro" id="IPR002524">
    <property type="entry name" value="Cation_efflux"/>
</dbReference>
<evidence type="ECO:0000313" key="10">
    <source>
        <dbReference type="Proteomes" id="UP000295293"/>
    </source>
</evidence>
<dbReference type="GO" id="GO:0016020">
    <property type="term" value="C:membrane"/>
    <property type="evidence" value="ECO:0007669"/>
    <property type="project" value="UniProtKB-SubCell"/>
</dbReference>
<gene>
    <name evidence="9" type="ORF">DFR29_106252</name>
</gene>
<dbReference type="InterPro" id="IPR058533">
    <property type="entry name" value="Cation_efflux_TM"/>
</dbReference>
<dbReference type="NCBIfam" id="TIGR01297">
    <property type="entry name" value="CDF"/>
    <property type="match status" value="1"/>
</dbReference>
<keyword evidence="4" id="KW-0862">Zinc</keyword>
<keyword evidence="3 7" id="KW-0812">Transmembrane</keyword>
<dbReference type="Proteomes" id="UP000295293">
    <property type="component" value="Unassembled WGS sequence"/>
</dbReference>
<keyword evidence="5 7" id="KW-1133">Transmembrane helix</keyword>
<accession>A0A4R6YYK6</accession>